<keyword evidence="1 2" id="KW-0238">DNA-binding</keyword>
<proteinExistence type="predicted"/>
<comment type="caution">
    <text evidence="4">The sequence shown here is derived from an EMBL/GenBank/DDBJ whole genome shotgun (WGS) entry which is preliminary data.</text>
</comment>
<keyword evidence="5" id="KW-1185">Reference proteome</keyword>
<accession>A0A0R2NA15</accession>
<evidence type="ECO:0000259" key="3">
    <source>
        <dbReference type="PROSITE" id="PS50977"/>
    </source>
</evidence>
<dbReference type="GO" id="GO:0003677">
    <property type="term" value="F:DNA binding"/>
    <property type="evidence" value="ECO:0007669"/>
    <property type="project" value="UniProtKB-UniRule"/>
</dbReference>
<dbReference type="PROSITE" id="PS50977">
    <property type="entry name" value="HTH_TETR_2"/>
    <property type="match status" value="1"/>
</dbReference>
<dbReference type="AlphaFoldDB" id="A0A0R2NA15"/>
<sequence length="188" mass="22066">MNYCGGIMTKKLDHRAQRTRKNIINSFIKLLGQKEFNKISITEITNMADVNRRTFYLHYVDIFELLDELENDLTDEFNNLVVQEVPQSLFDFHELFLSFIYGNQNLALALLSIQESKFLSKIMKIATDLNFAYSEYDTEIERKYCWNYVENGMRGMLQDWLKNQSMPLDKMVSFITGVVQRSLKSSIA</sequence>
<feature type="domain" description="HTH tetR-type" evidence="3">
    <location>
        <begin position="17"/>
        <end position="77"/>
    </location>
</feature>
<dbReference type="PANTHER" id="PTHR43479:SF7">
    <property type="entry name" value="TETR-FAMILY TRANSCRIPTIONAL REGULATOR"/>
    <property type="match status" value="1"/>
</dbReference>
<protein>
    <recommendedName>
        <fullName evidence="3">HTH tetR-type domain-containing protein</fullName>
    </recommendedName>
</protein>
<name>A0A0R2NA15_9LACO</name>
<evidence type="ECO:0000313" key="4">
    <source>
        <dbReference type="EMBL" id="KRO22108.1"/>
    </source>
</evidence>
<evidence type="ECO:0000313" key="5">
    <source>
        <dbReference type="Proteomes" id="UP000051249"/>
    </source>
</evidence>
<dbReference type="EMBL" id="JQCQ01000041">
    <property type="protein sequence ID" value="KRO22108.1"/>
    <property type="molecule type" value="Genomic_DNA"/>
</dbReference>
<reference evidence="4 5" key="1">
    <citation type="journal article" date="2015" name="Genome Announc.">
        <title>Expanding the biotechnology potential of lactobacilli through comparative genomics of 213 strains and associated genera.</title>
        <authorList>
            <person name="Sun Z."/>
            <person name="Harris H.M."/>
            <person name="McCann A."/>
            <person name="Guo C."/>
            <person name="Argimon S."/>
            <person name="Zhang W."/>
            <person name="Yang X."/>
            <person name="Jeffery I.B."/>
            <person name="Cooney J.C."/>
            <person name="Kagawa T.F."/>
            <person name="Liu W."/>
            <person name="Song Y."/>
            <person name="Salvetti E."/>
            <person name="Wrobel A."/>
            <person name="Rasinkangas P."/>
            <person name="Parkhill J."/>
            <person name="Rea M.C."/>
            <person name="O'Sullivan O."/>
            <person name="Ritari J."/>
            <person name="Douillard F.P."/>
            <person name="Paul Ross R."/>
            <person name="Yang R."/>
            <person name="Briner A.E."/>
            <person name="Felis G.E."/>
            <person name="de Vos W.M."/>
            <person name="Barrangou R."/>
            <person name="Klaenhammer T.R."/>
            <person name="Caufield P.W."/>
            <person name="Cui Y."/>
            <person name="Zhang H."/>
            <person name="O'Toole P.W."/>
        </authorList>
    </citation>
    <scope>NUCLEOTIDE SEQUENCE [LARGE SCALE GENOMIC DNA]</scope>
    <source>
        <strain evidence="4 5">DSM 23026</strain>
    </source>
</reference>
<dbReference type="Gene3D" id="1.10.357.10">
    <property type="entry name" value="Tetracycline Repressor, domain 2"/>
    <property type="match status" value="1"/>
</dbReference>
<feature type="DNA-binding region" description="H-T-H motif" evidence="2">
    <location>
        <begin position="40"/>
        <end position="59"/>
    </location>
</feature>
<organism evidence="4 5">
    <name type="scientific">Pediococcus argentinicus</name>
    <dbReference type="NCBI Taxonomy" id="480391"/>
    <lineage>
        <taxon>Bacteria</taxon>
        <taxon>Bacillati</taxon>
        <taxon>Bacillota</taxon>
        <taxon>Bacilli</taxon>
        <taxon>Lactobacillales</taxon>
        <taxon>Lactobacillaceae</taxon>
        <taxon>Pediococcus</taxon>
    </lineage>
</organism>
<dbReference type="InterPro" id="IPR001647">
    <property type="entry name" value="HTH_TetR"/>
</dbReference>
<dbReference type="SUPFAM" id="SSF46689">
    <property type="entry name" value="Homeodomain-like"/>
    <property type="match status" value="1"/>
</dbReference>
<dbReference type="InterPro" id="IPR009057">
    <property type="entry name" value="Homeodomain-like_sf"/>
</dbReference>
<dbReference type="PANTHER" id="PTHR43479">
    <property type="entry name" value="ACREF/ENVCD OPERON REPRESSOR-RELATED"/>
    <property type="match status" value="1"/>
</dbReference>
<dbReference type="PATRIC" id="fig|480391.4.peg.1318"/>
<dbReference type="InterPro" id="IPR050624">
    <property type="entry name" value="HTH-type_Tx_Regulator"/>
</dbReference>
<dbReference type="Proteomes" id="UP000051249">
    <property type="component" value="Unassembled WGS sequence"/>
</dbReference>
<gene>
    <name evidence="4" type="ORF">IV88_GL001297</name>
</gene>
<evidence type="ECO:0000256" key="1">
    <source>
        <dbReference type="ARBA" id="ARBA00023125"/>
    </source>
</evidence>
<evidence type="ECO:0000256" key="2">
    <source>
        <dbReference type="PROSITE-ProRule" id="PRU00335"/>
    </source>
</evidence>